<dbReference type="PROSITE" id="PS00107">
    <property type="entry name" value="PROTEIN_KINASE_ATP"/>
    <property type="match status" value="1"/>
</dbReference>
<dbReference type="Pfam" id="PF00069">
    <property type="entry name" value="Pkinase"/>
    <property type="match status" value="1"/>
</dbReference>
<dbReference type="AlphaFoldDB" id="A0AAV0FNR2"/>
<keyword evidence="6 7" id="KW-0067">ATP-binding</keyword>
<dbReference type="InterPro" id="IPR050205">
    <property type="entry name" value="CDPK_Ser/Thr_kinases"/>
</dbReference>
<dbReference type="GO" id="GO:0004674">
    <property type="term" value="F:protein serine/threonine kinase activity"/>
    <property type="evidence" value="ECO:0007669"/>
    <property type="project" value="UniProtKB-KW"/>
</dbReference>
<feature type="binding site" evidence="7">
    <location>
        <position position="127"/>
    </location>
    <ligand>
        <name>ATP</name>
        <dbReference type="ChEBI" id="CHEBI:30616"/>
    </ligand>
</feature>
<dbReference type="Gene3D" id="1.10.510.10">
    <property type="entry name" value="Transferase(Phosphotransferase) domain 1"/>
    <property type="match status" value="1"/>
</dbReference>
<dbReference type="InterPro" id="IPR008271">
    <property type="entry name" value="Ser/Thr_kinase_AS"/>
</dbReference>
<evidence type="ECO:0000313" key="12">
    <source>
        <dbReference type="Proteomes" id="UP001152523"/>
    </source>
</evidence>
<evidence type="ECO:0000256" key="4">
    <source>
        <dbReference type="ARBA" id="ARBA00022741"/>
    </source>
</evidence>
<keyword evidence="2 8" id="KW-0723">Serine/threonine-protein kinase</keyword>
<keyword evidence="12" id="KW-1185">Reference proteome</keyword>
<dbReference type="PANTHER" id="PTHR24349">
    <property type="entry name" value="SERINE/THREONINE-PROTEIN KINASE"/>
    <property type="match status" value="1"/>
</dbReference>
<feature type="compositionally biased region" description="Polar residues" evidence="9">
    <location>
        <begin position="17"/>
        <end position="31"/>
    </location>
</feature>
<feature type="compositionally biased region" description="Basic and acidic residues" evidence="9">
    <location>
        <begin position="32"/>
        <end position="47"/>
    </location>
</feature>
<comment type="similarity">
    <text evidence="1">Belongs to the protein kinase superfamily. CAMK Ser/Thr protein kinase family. CaMK subfamily.</text>
</comment>
<dbReference type="InterPro" id="IPR011009">
    <property type="entry name" value="Kinase-like_dom_sf"/>
</dbReference>
<protein>
    <recommendedName>
        <fullName evidence="10">Protein kinase domain-containing protein</fullName>
    </recommendedName>
</protein>
<dbReference type="Gene3D" id="3.30.200.20">
    <property type="entry name" value="Phosphorylase Kinase, domain 1"/>
    <property type="match status" value="1"/>
</dbReference>
<evidence type="ECO:0000256" key="8">
    <source>
        <dbReference type="RuleBase" id="RU000304"/>
    </source>
</evidence>
<evidence type="ECO:0000256" key="7">
    <source>
        <dbReference type="PROSITE-ProRule" id="PRU10141"/>
    </source>
</evidence>
<evidence type="ECO:0000256" key="5">
    <source>
        <dbReference type="ARBA" id="ARBA00022777"/>
    </source>
</evidence>
<keyword evidence="5" id="KW-0418">Kinase</keyword>
<dbReference type="InterPro" id="IPR017441">
    <property type="entry name" value="Protein_kinase_ATP_BS"/>
</dbReference>
<reference evidence="11" key="1">
    <citation type="submission" date="2022-07" db="EMBL/GenBank/DDBJ databases">
        <authorList>
            <person name="Macas J."/>
            <person name="Novak P."/>
            <person name="Neumann P."/>
        </authorList>
    </citation>
    <scope>NUCLEOTIDE SEQUENCE</scope>
</reference>
<proteinExistence type="inferred from homology"/>
<accession>A0AAV0FNR2</accession>
<dbReference type="EMBL" id="CAMAPF010000998">
    <property type="protein sequence ID" value="CAH9137071.1"/>
    <property type="molecule type" value="Genomic_DNA"/>
</dbReference>
<evidence type="ECO:0000256" key="2">
    <source>
        <dbReference type="ARBA" id="ARBA00022527"/>
    </source>
</evidence>
<evidence type="ECO:0000313" key="11">
    <source>
        <dbReference type="EMBL" id="CAH9137071.1"/>
    </source>
</evidence>
<dbReference type="InterPro" id="IPR000719">
    <property type="entry name" value="Prot_kinase_dom"/>
</dbReference>
<dbReference type="PROSITE" id="PS00108">
    <property type="entry name" value="PROTEIN_KINASE_ST"/>
    <property type="match status" value="1"/>
</dbReference>
<evidence type="ECO:0000256" key="3">
    <source>
        <dbReference type="ARBA" id="ARBA00022679"/>
    </source>
</evidence>
<dbReference type="Proteomes" id="UP001152523">
    <property type="component" value="Unassembled WGS sequence"/>
</dbReference>
<dbReference type="SMART" id="SM00220">
    <property type="entry name" value="S_TKc"/>
    <property type="match status" value="1"/>
</dbReference>
<dbReference type="SUPFAM" id="SSF56112">
    <property type="entry name" value="Protein kinase-like (PK-like)"/>
    <property type="match status" value="1"/>
</dbReference>
<feature type="domain" description="Protein kinase" evidence="10">
    <location>
        <begin position="98"/>
        <end position="362"/>
    </location>
</feature>
<dbReference type="GO" id="GO:0005524">
    <property type="term" value="F:ATP binding"/>
    <property type="evidence" value="ECO:0007669"/>
    <property type="project" value="UniProtKB-UniRule"/>
</dbReference>
<keyword evidence="3" id="KW-0808">Transferase</keyword>
<comment type="caution">
    <text evidence="11">The sequence shown here is derived from an EMBL/GenBank/DDBJ whole genome shotgun (WGS) entry which is preliminary data.</text>
</comment>
<feature type="region of interest" description="Disordered" evidence="9">
    <location>
        <begin position="17"/>
        <end position="86"/>
    </location>
</feature>
<keyword evidence="4 7" id="KW-0547">Nucleotide-binding</keyword>
<name>A0AAV0FNR2_9ASTE</name>
<dbReference type="CDD" id="cd05117">
    <property type="entry name" value="STKc_CAMK"/>
    <property type="match status" value="1"/>
</dbReference>
<evidence type="ECO:0000259" key="10">
    <source>
        <dbReference type="PROSITE" id="PS50011"/>
    </source>
</evidence>
<gene>
    <name evidence="11" type="ORF">CEPIT_LOCUS35762</name>
</gene>
<dbReference type="PROSITE" id="PS50011">
    <property type="entry name" value="PROTEIN_KINASE_DOM"/>
    <property type="match status" value="1"/>
</dbReference>
<evidence type="ECO:0000256" key="6">
    <source>
        <dbReference type="ARBA" id="ARBA00022840"/>
    </source>
</evidence>
<evidence type="ECO:0000256" key="9">
    <source>
        <dbReference type="SAM" id="MobiDB-lite"/>
    </source>
</evidence>
<organism evidence="11 12">
    <name type="scientific">Cuscuta epithymum</name>
    <dbReference type="NCBI Taxonomy" id="186058"/>
    <lineage>
        <taxon>Eukaryota</taxon>
        <taxon>Viridiplantae</taxon>
        <taxon>Streptophyta</taxon>
        <taxon>Embryophyta</taxon>
        <taxon>Tracheophyta</taxon>
        <taxon>Spermatophyta</taxon>
        <taxon>Magnoliopsida</taxon>
        <taxon>eudicotyledons</taxon>
        <taxon>Gunneridae</taxon>
        <taxon>Pentapetalae</taxon>
        <taxon>asterids</taxon>
        <taxon>lamiids</taxon>
        <taxon>Solanales</taxon>
        <taxon>Convolvulaceae</taxon>
        <taxon>Cuscuteae</taxon>
        <taxon>Cuscuta</taxon>
        <taxon>Cuscuta subgen. Cuscuta</taxon>
    </lineage>
</organism>
<evidence type="ECO:0000256" key="1">
    <source>
        <dbReference type="ARBA" id="ARBA00005354"/>
    </source>
</evidence>
<sequence>MGNLLARLYNYYYYGSTNSQSNAGSNNGTSLSHEEGSEAKSSTDESRSSNTSSRTSTDSDDCGGTSIRKGLRSDHHHRQPVVLKNPTGRNIHEKYSWIPHRRELGRGGWGVVRVCIDRDSGEELACKSISKRKMLQNDENVECVRREVAILYHLKNCPNVVTIKDTFEDDHQVHIVMELLKGKLLHDAMAEREELDLTYTEEEASNLITAIVQVIKTLHNNGVMHRDIKPDNFMFQSADETSTLKAIDFGLSHFYKPGEPCKLKTFSDYYVAPEVLRGGTHGPKVDIWGAGVLLFVLLSFKYPFWGGNRDGMLRAVARAEVCFNGHPWRNISKNAKDLIKKMLHPDPRERLTAEQVLNDPWLKTSRKHYHMASDADN</sequence>